<keyword evidence="8 12" id="KW-1133">Transmembrane helix</keyword>
<dbReference type="RefSeq" id="XP_013237572.1">
    <property type="nucleotide sequence ID" value="XM_013382118.1"/>
</dbReference>
<protein>
    <submittedName>
        <fullName evidence="13">Uncharacterized protein</fullName>
    </submittedName>
</protein>
<keyword evidence="10 12" id="KW-0472">Membrane</keyword>
<dbReference type="GO" id="GO:0005793">
    <property type="term" value="C:endoplasmic reticulum-Golgi intermediate compartment"/>
    <property type="evidence" value="ECO:0007669"/>
    <property type="project" value="TreeGrafter"/>
</dbReference>
<evidence type="ECO:0000256" key="11">
    <source>
        <dbReference type="SAM" id="MobiDB-lite"/>
    </source>
</evidence>
<keyword evidence="6" id="KW-0256">Endoplasmic reticulum</keyword>
<dbReference type="VEuPathDB" id="MicrosporidiaDB:DI09_43p200"/>
<keyword evidence="4" id="KW-0813">Transport</keyword>
<feature type="compositionally biased region" description="Low complexity" evidence="11">
    <location>
        <begin position="24"/>
        <end position="46"/>
    </location>
</feature>
<evidence type="ECO:0000256" key="12">
    <source>
        <dbReference type="SAM" id="Phobius"/>
    </source>
</evidence>
<dbReference type="PANTHER" id="PTHR14083">
    <property type="entry name" value="YIP1 INTERACTING FACTOR HOMOLOG YIF1 PROTEIN"/>
    <property type="match status" value="1"/>
</dbReference>
<reference evidence="13 14" key="1">
    <citation type="submission" date="2014-04" db="EMBL/GenBank/DDBJ databases">
        <title>A new species of microsporidia sheds light on the evolution of extreme parasitism.</title>
        <authorList>
            <person name="Haag K.L."/>
            <person name="James T.Y."/>
            <person name="Larsson R."/>
            <person name="Schaer T.M."/>
            <person name="Refardt D."/>
            <person name="Pombert J.-F."/>
            <person name="Ebert D."/>
        </authorList>
    </citation>
    <scope>NUCLEOTIDE SEQUENCE [LARGE SCALE GENOMIC DNA]</scope>
    <source>
        <strain evidence="13 14">UGP3</strain>
        <tissue evidence="13">Spores</tissue>
    </source>
</reference>
<dbReference type="GO" id="GO:0006888">
    <property type="term" value="P:endoplasmic reticulum to Golgi vesicle-mediated transport"/>
    <property type="evidence" value="ECO:0007669"/>
    <property type="project" value="InterPro"/>
</dbReference>
<evidence type="ECO:0000256" key="9">
    <source>
        <dbReference type="ARBA" id="ARBA00023034"/>
    </source>
</evidence>
<dbReference type="EMBL" id="JMKJ01000377">
    <property type="protein sequence ID" value="KGG51145.1"/>
    <property type="molecule type" value="Genomic_DNA"/>
</dbReference>
<evidence type="ECO:0000256" key="3">
    <source>
        <dbReference type="ARBA" id="ARBA00009727"/>
    </source>
</evidence>
<proteinExistence type="inferred from homology"/>
<comment type="subcellular location">
    <subcellularLocation>
        <location evidence="1">Endoplasmic reticulum membrane</location>
        <topology evidence="1">Multi-pass membrane protein</topology>
    </subcellularLocation>
    <subcellularLocation>
        <location evidence="2">Golgi apparatus membrane</location>
        <topology evidence="2">Multi-pass membrane protein</topology>
    </subcellularLocation>
</comment>
<dbReference type="Pfam" id="PF03878">
    <property type="entry name" value="YIF1"/>
    <property type="match status" value="1"/>
</dbReference>
<dbReference type="Proteomes" id="UP000029725">
    <property type="component" value="Unassembled WGS sequence"/>
</dbReference>
<evidence type="ECO:0000256" key="4">
    <source>
        <dbReference type="ARBA" id="ARBA00022448"/>
    </source>
</evidence>
<dbReference type="AlphaFoldDB" id="A0A098VQ77"/>
<comment type="similarity">
    <text evidence="3">Belongs to the YIF1 family.</text>
</comment>
<evidence type="ECO:0000256" key="10">
    <source>
        <dbReference type="ARBA" id="ARBA00023136"/>
    </source>
</evidence>
<dbReference type="OrthoDB" id="337750at2759"/>
<dbReference type="GO" id="GO:0015031">
    <property type="term" value="P:protein transport"/>
    <property type="evidence" value="ECO:0007669"/>
    <property type="project" value="UniProtKB-KW"/>
</dbReference>
<dbReference type="GO" id="GO:0005789">
    <property type="term" value="C:endoplasmic reticulum membrane"/>
    <property type="evidence" value="ECO:0007669"/>
    <property type="project" value="UniProtKB-SubCell"/>
</dbReference>
<dbReference type="InterPro" id="IPR005578">
    <property type="entry name" value="Yif1_fam"/>
</dbReference>
<accession>A0A098VQ77</accession>
<evidence type="ECO:0000256" key="2">
    <source>
        <dbReference type="ARBA" id="ARBA00004653"/>
    </source>
</evidence>
<gene>
    <name evidence="13" type="ORF">DI09_43p200</name>
</gene>
<feature type="region of interest" description="Disordered" evidence="11">
    <location>
        <begin position="1"/>
        <end position="136"/>
    </location>
</feature>
<keyword evidence="14" id="KW-1185">Reference proteome</keyword>
<evidence type="ECO:0000256" key="1">
    <source>
        <dbReference type="ARBA" id="ARBA00004477"/>
    </source>
</evidence>
<evidence type="ECO:0000313" key="13">
    <source>
        <dbReference type="EMBL" id="KGG51145.1"/>
    </source>
</evidence>
<dbReference type="GeneID" id="25259975"/>
<feature type="transmembrane region" description="Helical" evidence="12">
    <location>
        <begin position="306"/>
        <end position="331"/>
    </location>
</feature>
<evidence type="ECO:0000256" key="5">
    <source>
        <dbReference type="ARBA" id="ARBA00022692"/>
    </source>
</evidence>
<sequence length="467" mass="51042">MNSAPNTLPPAQGFGQSPPPPNNQFPQNFKYASKPIAQSAAASSATSPPPPPPPPPYQQNAQGYNTQQQYSSYAQRQSPVHPSDLATGYQGLLPSYGDSAVLPGQPNNYSHSPNQLNSYPQSSNQMDNYSQSPFATISPQFNGDNQHFQITANAAKTAFDIFSMVGGAQSQLPYNQNKILWSWIDWPLLTLKPYFQVSHWYVDWVRRTCPTENPKGTHLTNTVPGTIPVQQFSHTGIHPVSLGVSFAPPREDVSCPDLYIPRMFIPCSHHHHSSCLHYLCDSSIHYLWGRWKVSFLIFYSRFTPDILGITSSSALVFSLLELFVVRTGFFILGLGSSVPILEYLAYVGYKYVGLVLIVSGGLLVPGNNGIITRLIWIYVSISYAVFALRSLKDILNLSSGLGDAVGGGLLPGGAITTIEASAAAASGTLQRRRVYFLLLVAALQAAFSYYLIIEPKFIPAQPPLGPT</sequence>
<keyword evidence="5 12" id="KW-0812">Transmembrane</keyword>
<evidence type="ECO:0000256" key="8">
    <source>
        <dbReference type="ARBA" id="ARBA00022989"/>
    </source>
</evidence>
<keyword evidence="7" id="KW-0653">Protein transport</keyword>
<feature type="transmembrane region" description="Helical" evidence="12">
    <location>
        <begin position="434"/>
        <end position="453"/>
    </location>
</feature>
<organism evidence="13 14">
    <name type="scientific">Mitosporidium daphniae</name>
    <dbReference type="NCBI Taxonomy" id="1485682"/>
    <lineage>
        <taxon>Eukaryota</taxon>
        <taxon>Fungi</taxon>
        <taxon>Fungi incertae sedis</taxon>
        <taxon>Microsporidia</taxon>
        <taxon>Mitosporidium</taxon>
    </lineage>
</organism>
<feature type="transmembrane region" description="Helical" evidence="12">
    <location>
        <begin position="370"/>
        <end position="388"/>
    </location>
</feature>
<evidence type="ECO:0000256" key="7">
    <source>
        <dbReference type="ARBA" id="ARBA00022927"/>
    </source>
</evidence>
<feature type="compositionally biased region" description="Polar residues" evidence="11">
    <location>
        <begin position="105"/>
        <end position="136"/>
    </location>
</feature>
<dbReference type="GO" id="GO:0030134">
    <property type="term" value="C:COPII-coated ER to Golgi transport vesicle"/>
    <property type="evidence" value="ECO:0007669"/>
    <property type="project" value="TreeGrafter"/>
</dbReference>
<keyword evidence="9" id="KW-0333">Golgi apparatus</keyword>
<dbReference type="HOGENOM" id="CLU_585366_0_0_1"/>
<evidence type="ECO:0000313" key="14">
    <source>
        <dbReference type="Proteomes" id="UP000029725"/>
    </source>
</evidence>
<dbReference type="GO" id="GO:0000139">
    <property type="term" value="C:Golgi membrane"/>
    <property type="evidence" value="ECO:0007669"/>
    <property type="project" value="UniProtKB-SubCell"/>
</dbReference>
<comment type="caution">
    <text evidence="13">The sequence shown here is derived from an EMBL/GenBank/DDBJ whole genome shotgun (WGS) entry which is preliminary data.</text>
</comment>
<feature type="transmembrane region" description="Helical" evidence="12">
    <location>
        <begin position="343"/>
        <end position="364"/>
    </location>
</feature>
<dbReference type="PANTHER" id="PTHR14083:SF0">
    <property type="entry name" value="YIP1D-INTERACTING FACTOR 1, ISOFORM C"/>
    <property type="match status" value="1"/>
</dbReference>
<feature type="compositionally biased region" description="Pro residues" evidence="11">
    <location>
        <begin position="47"/>
        <end position="57"/>
    </location>
</feature>
<name>A0A098VQ77_9MICR</name>
<feature type="compositionally biased region" description="Low complexity" evidence="11">
    <location>
        <begin position="58"/>
        <end position="78"/>
    </location>
</feature>
<evidence type="ECO:0000256" key="6">
    <source>
        <dbReference type="ARBA" id="ARBA00022824"/>
    </source>
</evidence>